<dbReference type="EMBL" id="CCYA01000118">
    <property type="protein sequence ID" value="CEH12077.1"/>
    <property type="molecule type" value="Genomic_DNA"/>
</dbReference>
<sequence length="393" mass="42955">MAEIPVPIGAIYKGGDSASLNALRANEEASKVYAPSVFSPHTLSEKGHKRVAQTRVPKGKNKRPTDDAISKGATLPSQEAGFDVYYEVHGKGPKKIICLMGLNNSCFGWLQQVERFGSDPDYSILVIDNRGYGNSETPAGFYTTSSMAKDALEVMDQIGWTADRQLHVVGVSMGGMITLEIAKLAPKRVASINLVSTTSGQGRGEKNLLTSLPPLTGVTTIARVIAGRILNLDSDQWRVGQVLELLFPKVWLAEVHPEDPSGRTRRDVMREMFEWRFAYTRKQTLPGAFAQIGAVATHRVTPKELAAINLDIPAIAIFTGDQDNLVNPANSFHLHKHLPRADFTQYKNGGHALPVQKPQELNDALQKNFEKAAAHLANSVSGPWPHFTSVSKQ</sequence>
<evidence type="ECO:0000259" key="2">
    <source>
        <dbReference type="Pfam" id="PF00561"/>
    </source>
</evidence>
<protein>
    <submittedName>
        <fullName evidence="3">Soluble epoxide hydrolase</fullName>
    </submittedName>
</protein>
<dbReference type="GO" id="GO:0016787">
    <property type="term" value="F:hydrolase activity"/>
    <property type="evidence" value="ECO:0007669"/>
    <property type="project" value="UniProtKB-KW"/>
</dbReference>
<keyword evidence="3" id="KW-0378">Hydrolase</keyword>
<name>A0A0P1BA72_9BASI</name>
<dbReference type="PRINTS" id="PR00111">
    <property type="entry name" value="ABHYDROLASE"/>
</dbReference>
<evidence type="ECO:0000313" key="3">
    <source>
        <dbReference type="EMBL" id="CEH12077.1"/>
    </source>
</evidence>
<dbReference type="Pfam" id="PF00561">
    <property type="entry name" value="Abhydrolase_1"/>
    <property type="match status" value="1"/>
</dbReference>
<dbReference type="STRING" id="401625.A0A0P1BA72"/>
<evidence type="ECO:0000256" key="1">
    <source>
        <dbReference type="SAM" id="MobiDB-lite"/>
    </source>
</evidence>
<dbReference type="PANTHER" id="PTHR43433:SF5">
    <property type="entry name" value="AB HYDROLASE-1 DOMAIN-CONTAINING PROTEIN"/>
    <property type="match status" value="1"/>
</dbReference>
<dbReference type="PANTHER" id="PTHR43433">
    <property type="entry name" value="HYDROLASE, ALPHA/BETA FOLD FAMILY PROTEIN"/>
    <property type="match status" value="1"/>
</dbReference>
<dbReference type="InterPro" id="IPR050471">
    <property type="entry name" value="AB_hydrolase"/>
</dbReference>
<reference evidence="3 4" key="1">
    <citation type="submission" date="2014-09" db="EMBL/GenBank/DDBJ databases">
        <authorList>
            <person name="Magalhaes I.L.F."/>
            <person name="Oliveira U."/>
            <person name="Santos F.R."/>
            <person name="Vidigal T.H.D.A."/>
            <person name="Brescovit A.D."/>
            <person name="Santos A.J."/>
        </authorList>
    </citation>
    <scope>NUCLEOTIDE SEQUENCE [LARGE SCALE GENOMIC DNA]</scope>
</reference>
<dbReference type="SUPFAM" id="SSF53474">
    <property type="entry name" value="alpha/beta-Hydrolases"/>
    <property type="match status" value="1"/>
</dbReference>
<keyword evidence="4" id="KW-1185">Reference proteome</keyword>
<feature type="domain" description="AB hydrolase-1" evidence="2">
    <location>
        <begin position="96"/>
        <end position="357"/>
    </location>
</feature>
<dbReference type="InterPro" id="IPR029058">
    <property type="entry name" value="AB_hydrolase_fold"/>
</dbReference>
<proteinExistence type="predicted"/>
<dbReference type="InterPro" id="IPR000073">
    <property type="entry name" value="AB_hydrolase_1"/>
</dbReference>
<dbReference type="AlphaFoldDB" id="A0A0P1BA72"/>
<dbReference type="Gene3D" id="3.40.50.1820">
    <property type="entry name" value="alpha/beta hydrolase"/>
    <property type="match status" value="1"/>
</dbReference>
<evidence type="ECO:0000313" key="4">
    <source>
        <dbReference type="Proteomes" id="UP000054845"/>
    </source>
</evidence>
<feature type="compositionally biased region" description="Basic residues" evidence="1">
    <location>
        <begin position="47"/>
        <end position="62"/>
    </location>
</feature>
<organism evidence="3 4">
    <name type="scientific">Ceraceosorus bombacis</name>
    <dbReference type="NCBI Taxonomy" id="401625"/>
    <lineage>
        <taxon>Eukaryota</taxon>
        <taxon>Fungi</taxon>
        <taxon>Dikarya</taxon>
        <taxon>Basidiomycota</taxon>
        <taxon>Ustilaginomycotina</taxon>
        <taxon>Exobasidiomycetes</taxon>
        <taxon>Ceraceosorales</taxon>
        <taxon>Ceraceosoraceae</taxon>
        <taxon>Ceraceosorus</taxon>
    </lineage>
</organism>
<dbReference type="Proteomes" id="UP000054845">
    <property type="component" value="Unassembled WGS sequence"/>
</dbReference>
<feature type="region of interest" description="Disordered" evidence="1">
    <location>
        <begin position="40"/>
        <end position="73"/>
    </location>
</feature>
<dbReference type="OrthoDB" id="19657at2759"/>
<accession>A0A0P1BA72</accession>